<dbReference type="UniPathway" id="UPA00070">
    <property type="reaction ID" value="UER00119"/>
</dbReference>
<dbReference type="InterPro" id="IPR023031">
    <property type="entry name" value="OPRT"/>
</dbReference>
<feature type="binding site" description="in other chain" evidence="6">
    <location>
        <begin position="122"/>
        <end position="130"/>
    </location>
    <ligand>
        <name>5-phospho-alpha-D-ribose 1-diphosphate</name>
        <dbReference type="ChEBI" id="CHEBI:58017"/>
        <note>ligand shared between dimeric partners</note>
    </ligand>
</feature>
<comment type="pathway">
    <text evidence="1 6">Pyrimidine metabolism; UMP biosynthesis via de novo pathway; UMP from orotate: step 1/2.</text>
</comment>
<dbReference type="CDD" id="cd06223">
    <property type="entry name" value="PRTases_typeI"/>
    <property type="match status" value="1"/>
</dbReference>
<evidence type="ECO:0000256" key="1">
    <source>
        <dbReference type="ARBA" id="ARBA00004889"/>
    </source>
</evidence>
<dbReference type="EMBL" id="FTPL01000001">
    <property type="protein sequence ID" value="SIT67665.1"/>
    <property type="molecule type" value="Genomic_DNA"/>
</dbReference>
<feature type="binding site" evidence="6">
    <location>
        <position position="100"/>
    </location>
    <ligand>
        <name>5-phospho-alpha-D-ribose 1-diphosphate</name>
        <dbReference type="ChEBI" id="CHEBI:58017"/>
        <note>ligand shared between dimeric partners</note>
    </ligand>
</feature>
<comment type="catalytic activity">
    <reaction evidence="6">
        <text>orotidine 5'-phosphate + diphosphate = orotate + 5-phospho-alpha-D-ribose 1-diphosphate</text>
        <dbReference type="Rhea" id="RHEA:10380"/>
        <dbReference type="ChEBI" id="CHEBI:30839"/>
        <dbReference type="ChEBI" id="CHEBI:33019"/>
        <dbReference type="ChEBI" id="CHEBI:57538"/>
        <dbReference type="ChEBI" id="CHEBI:58017"/>
        <dbReference type="EC" id="2.4.2.10"/>
    </reaction>
</comment>
<dbReference type="RefSeq" id="WP_076756561.1">
    <property type="nucleotide sequence ID" value="NZ_FTPL01000001.1"/>
</dbReference>
<feature type="domain" description="Phosphoribosyltransferase" evidence="7">
    <location>
        <begin position="52"/>
        <end position="153"/>
    </location>
</feature>
<dbReference type="HAMAP" id="MF_01208">
    <property type="entry name" value="PyrE"/>
    <property type="match status" value="1"/>
</dbReference>
<evidence type="ECO:0000256" key="6">
    <source>
        <dbReference type="HAMAP-Rule" id="MF_01208"/>
    </source>
</evidence>
<feature type="binding site" evidence="6">
    <location>
        <position position="126"/>
    </location>
    <ligand>
        <name>orotate</name>
        <dbReference type="ChEBI" id="CHEBI:30839"/>
    </ligand>
</feature>
<protein>
    <recommendedName>
        <fullName evidence="2 6">Orotate phosphoribosyltransferase</fullName>
        <shortName evidence="6">OPRT</shortName>
        <shortName evidence="6">OPRTase</shortName>
        <ecNumber evidence="2 6">2.4.2.10</ecNumber>
    </recommendedName>
</protein>
<gene>
    <name evidence="6" type="primary">pyrE</name>
    <name evidence="8" type="ORF">SAMN05428946_0255</name>
</gene>
<dbReference type="AlphaFoldDB" id="A0A1U7PLS4"/>
<dbReference type="InterPro" id="IPR029057">
    <property type="entry name" value="PRTase-like"/>
</dbReference>
<dbReference type="OrthoDB" id="9802134at2"/>
<keyword evidence="5 6" id="KW-0665">Pyrimidine biosynthesis</keyword>
<comment type="cofactor">
    <cofactor evidence="6">
        <name>Mg(2+)</name>
        <dbReference type="ChEBI" id="CHEBI:18420"/>
    </cofactor>
</comment>
<feature type="binding site" evidence="6">
    <location>
        <position position="102"/>
    </location>
    <ligand>
        <name>5-phospho-alpha-D-ribose 1-diphosphate</name>
        <dbReference type="ChEBI" id="CHEBI:58017"/>
        <note>ligand shared between dimeric partners</note>
    </ligand>
</feature>
<proteinExistence type="inferred from homology"/>
<dbReference type="GO" id="GO:0019856">
    <property type="term" value="P:pyrimidine nucleobase biosynthetic process"/>
    <property type="evidence" value="ECO:0007669"/>
    <property type="project" value="TreeGrafter"/>
</dbReference>
<evidence type="ECO:0000313" key="8">
    <source>
        <dbReference type="EMBL" id="SIT67665.1"/>
    </source>
</evidence>
<evidence type="ECO:0000259" key="7">
    <source>
        <dbReference type="Pfam" id="PF00156"/>
    </source>
</evidence>
<evidence type="ECO:0000313" key="9">
    <source>
        <dbReference type="Proteomes" id="UP000187550"/>
    </source>
</evidence>
<keyword evidence="3 6" id="KW-0328">Glycosyltransferase</keyword>
<dbReference type="GO" id="GO:0004588">
    <property type="term" value="F:orotate phosphoribosyltransferase activity"/>
    <property type="evidence" value="ECO:0007669"/>
    <property type="project" value="UniProtKB-UniRule"/>
</dbReference>
<dbReference type="PANTHER" id="PTHR19278">
    <property type="entry name" value="OROTATE PHOSPHORIBOSYLTRANSFERASE"/>
    <property type="match status" value="1"/>
</dbReference>
<comment type="subunit">
    <text evidence="6">Homodimer.</text>
</comment>
<dbReference type="GO" id="GO:0044205">
    <property type="term" value="P:'de novo' UMP biosynthetic process"/>
    <property type="evidence" value="ECO:0007669"/>
    <property type="project" value="UniProtKB-UniRule"/>
</dbReference>
<keyword evidence="4 6" id="KW-0808">Transferase</keyword>
<comment type="caution">
    <text evidence="6">Lacks conserved residue(s) required for the propagation of feature annotation.</text>
</comment>
<dbReference type="STRING" id="550447.SAMN05428946_0255"/>
<dbReference type="EC" id="2.4.2.10" evidence="2 6"/>
<dbReference type="NCBIfam" id="TIGR00336">
    <property type="entry name" value="pyrE"/>
    <property type="match status" value="1"/>
</dbReference>
<dbReference type="InterPro" id="IPR004467">
    <property type="entry name" value="Or_phspho_trans_dom"/>
</dbReference>
<feature type="binding site" evidence="6">
    <location>
        <position position="96"/>
    </location>
    <ligand>
        <name>5-phospho-alpha-D-ribose 1-diphosphate</name>
        <dbReference type="ChEBI" id="CHEBI:58017"/>
        <note>ligand shared between dimeric partners</note>
    </ligand>
</feature>
<evidence type="ECO:0000256" key="5">
    <source>
        <dbReference type="ARBA" id="ARBA00022975"/>
    </source>
</evidence>
<reference evidence="9" key="1">
    <citation type="submission" date="2017-01" db="EMBL/GenBank/DDBJ databases">
        <authorList>
            <person name="Varghese N."/>
            <person name="Submissions S."/>
        </authorList>
    </citation>
    <scope>NUCLEOTIDE SEQUENCE [LARGE SCALE GENOMIC DNA]</scope>
    <source>
        <strain evidence="9">MNA4</strain>
    </source>
</reference>
<comment type="function">
    <text evidence="6">Catalyzes the transfer of a ribosyl phosphate group from 5-phosphoribose 1-diphosphate to orotate, leading to the formation of orotidine monophosphate (OMP).</text>
</comment>
<keyword evidence="9" id="KW-1185">Reference proteome</keyword>
<name>A0A1U7PLS4_9BACI</name>
<keyword evidence="6" id="KW-0460">Magnesium</keyword>
<dbReference type="Proteomes" id="UP000187550">
    <property type="component" value="Unassembled WGS sequence"/>
</dbReference>
<organism evidence="8 9">
    <name type="scientific">Edaphobacillus lindanitolerans</name>
    <dbReference type="NCBI Taxonomy" id="550447"/>
    <lineage>
        <taxon>Bacteria</taxon>
        <taxon>Bacillati</taxon>
        <taxon>Bacillota</taxon>
        <taxon>Bacilli</taxon>
        <taxon>Bacillales</taxon>
        <taxon>Bacillaceae</taxon>
        <taxon>Edaphobacillus</taxon>
    </lineage>
</organism>
<accession>A0A1U7PLS4</accession>
<dbReference type="GO" id="GO:0000287">
    <property type="term" value="F:magnesium ion binding"/>
    <property type="evidence" value="ECO:0007669"/>
    <property type="project" value="UniProtKB-UniRule"/>
</dbReference>
<dbReference type="PANTHER" id="PTHR19278:SF9">
    <property type="entry name" value="URIDINE 5'-MONOPHOSPHATE SYNTHASE"/>
    <property type="match status" value="1"/>
</dbReference>
<evidence type="ECO:0000256" key="4">
    <source>
        <dbReference type="ARBA" id="ARBA00022679"/>
    </source>
</evidence>
<comment type="similarity">
    <text evidence="6">Belongs to the purine/pyrimidine phosphoribosyltransferase family. PyrE subfamily.</text>
</comment>
<evidence type="ECO:0000256" key="2">
    <source>
        <dbReference type="ARBA" id="ARBA00011971"/>
    </source>
</evidence>
<sequence length="211" mass="22427">MTNKKEIAEALLSIGAVRFSPDEPFTWASGIESPIYCDNRLTMSHPEVRRLIARGLAEQIREQFPDAEVVAGTATAGIPHAAWVSEELNLPMIYIRSKPKGHGRGNQIEGEIREGAKTVIIEDLISTGGSSLTAAAAAKEAGADVLGVASIFTYGLDRAEANFKEAGLPHFSLTDFETLAAAAAESGSISGDDLPGLVQWHGKLKKGELQS</sequence>
<dbReference type="Pfam" id="PF00156">
    <property type="entry name" value="Pribosyltran"/>
    <property type="match status" value="1"/>
</dbReference>
<evidence type="ECO:0000256" key="3">
    <source>
        <dbReference type="ARBA" id="ARBA00022676"/>
    </source>
</evidence>
<dbReference type="Gene3D" id="3.40.50.2020">
    <property type="match status" value="1"/>
</dbReference>
<dbReference type="InterPro" id="IPR000836">
    <property type="entry name" value="PRTase_dom"/>
</dbReference>
<dbReference type="SUPFAM" id="SSF53271">
    <property type="entry name" value="PRTase-like"/>
    <property type="match status" value="1"/>
</dbReference>